<name>A0AAV2JSC7_KNICA</name>
<evidence type="ECO:0000256" key="1">
    <source>
        <dbReference type="SAM" id="MobiDB-lite"/>
    </source>
</evidence>
<gene>
    <name evidence="2" type="ORF">KC01_LOCUS11425</name>
</gene>
<feature type="compositionally biased region" description="Basic and acidic residues" evidence="1">
    <location>
        <begin position="72"/>
        <end position="109"/>
    </location>
</feature>
<reference evidence="2 3" key="1">
    <citation type="submission" date="2024-04" db="EMBL/GenBank/DDBJ databases">
        <authorList>
            <person name="Waldvogel A.-M."/>
            <person name="Schoenle A."/>
        </authorList>
    </citation>
    <scope>NUCLEOTIDE SEQUENCE [LARGE SCALE GENOMIC DNA]</scope>
</reference>
<protein>
    <submittedName>
        <fullName evidence="2">Uncharacterized protein</fullName>
    </submittedName>
</protein>
<evidence type="ECO:0000313" key="2">
    <source>
        <dbReference type="EMBL" id="CAL1580603.1"/>
    </source>
</evidence>
<feature type="region of interest" description="Disordered" evidence="1">
    <location>
        <begin position="47"/>
        <end position="109"/>
    </location>
</feature>
<accession>A0AAV2JSC7</accession>
<sequence>MLIVVDIVHIGYTVGHILHSSGECDLSQTRPSLSEGLRGLQTLPTAIGHQQSRAAQSKAEQRSSEQSIPEQSKPEQPRAEQPRAEQPRAEQPRAEQPRAEQPRAELSRAGRAEGALCHIHIHQVLTRDVIPDTCRPFHMEFTDAEENDFQTLGT</sequence>
<organism evidence="2 3">
    <name type="scientific">Knipowitschia caucasica</name>
    <name type="common">Caucasian dwarf goby</name>
    <name type="synonym">Pomatoschistus caucasicus</name>
    <dbReference type="NCBI Taxonomy" id="637954"/>
    <lineage>
        <taxon>Eukaryota</taxon>
        <taxon>Metazoa</taxon>
        <taxon>Chordata</taxon>
        <taxon>Craniata</taxon>
        <taxon>Vertebrata</taxon>
        <taxon>Euteleostomi</taxon>
        <taxon>Actinopterygii</taxon>
        <taxon>Neopterygii</taxon>
        <taxon>Teleostei</taxon>
        <taxon>Neoteleostei</taxon>
        <taxon>Acanthomorphata</taxon>
        <taxon>Gobiaria</taxon>
        <taxon>Gobiiformes</taxon>
        <taxon>Gobioidei</taxon>
        <taxon>Gobiidae</taxon>
        <taxon>Gobiinae</taxon>
        <taxon>Knipowitschia</taxon>
    </lineage>
</organism>
<proteinExistence type="predicted"/>
<dbReference type="Proteomes" id="UP001497482">
    <property type="component" value="Chromosome 14"/>
</dbReference>
<evidence type="ECO:0000313" key="3">
    <source>
        <dbReference type="Proteomes" id="UP001497482"/>
    </source>
</evidence>
<dbReference type="AlphaFoldDB" id="A0AAV2JSC7"/>
<keyword evidence="3" id="KW-1185">Reference proteome</keyword>
<dbReference type="EMBL" id="OZ035836">
    <property type="protein sequence ID" value="CAL1580603.1"/>
    <property type="molecule type" value="Genomic_DNA"/>
</dbReference>